<evidence type="ECO:0000313" key="9">
    <source>
        <dbReference type="Proteomes" id="UP000757461"/>
    </source>
</evidence>
<protein>
    <submittedName>
        <fullName evidence="8">ABC transporter permease</fullName>
    </submittedName>
</protein>
<evidence type="ECO:0000313" key="8">
    <source>
        <dbReference type="EMBL" id="MBF1415174.1"/>
    </source>
</evidence>
<proteinExistence type="predicted"/>
<dbReference type="RefSeq" id="WP_008823046.1">
    <property type="nucleotide sequence ID" value="NZ_CAUOMI010000010.1"/>
</dbReference>
<sequence length="405" mass="45432">MGKRRAFSLKSAFTSFGESLKRIVSIASREVGLIVHNPIYICCMVVFPIITIFFFTSLMSEGQPEKLPCGVVDNDNTSTTRALIQRLDAFQSTRVVAHYNNVSEARQAIQRGEIYGFLYIPDHMTADLIAQRQPKVSFYYSNVTLVAGGMVFKDLKTITTLVSASVGSAKLQMLGKTNREIRNFIQPIAIDLHMIGNPWMSYNVYLSSIMIPGVLVLFMLLITVYSIGTELKFGRAREWIQMADYNIFVALTGKLLPQTLIFLSIFLGFEWYIYGYLNFPHPGGLPMILLIAVLTVLSSQGFGAFAFGLMPSLRMSMSVCSLWAVVGFSACGATFPLFAMDGMIQALAEIIPLRHYYMIYQICVFNGYPLIDAWQNVIILVGFACLPILTMRNLKRAMLEYVYIP</sequence>
<dbReference type="InterPro" id="IPR013525">
    <property type="entry name" value="ABC2_TM"/>
</dbReference>
<dbReference type="AlphaFoldDB" id="A0A930N717"/>
<dbReference type="GeneID" id="66732031"/>
<evidence type="ECO:0000256" key="1">
    <source>
        <dbReference type="ARBA" id="ARBA00004651"/>
    </source>
</evidence>
<dbReference type="EMBL" id="JABZSQ010000102">
    <property type="protein sequence ID" value="MBF1415174.1"/>
    <property type="molecule type" value="Genomic_DNA"/>
</dbReference>
<keyword evidence="4 6" id="KW-1133">Transmembrane helix</keyword>
<organism evidence="8 9">
    <name type="scientific">Prevotella histicola</name>
    <dbReference type="NCBI Taxonomy" id="470565"/>
    <lineage>
        <taxon>Bacteria</taxon>
        <taxon>Pseudomonadati</taxon>
        <taxon>Bacteroidota</taxon>
        <taxon>Bacteroidia</taxon>
        <taxon>Bacteroidales</taxon>
        <taxon>Prevotellaceae</taxon>
        <taxon>Prevotella</taxon>
    </lineage>
</organism>
<keyword evidence="5 6" id="KW-0472">Membrane</keyword>
<feature type="transmembrane region" description="Helical" evidence="6">
    <location>
        <begin position="39"/>
        <end position="58"/>
    </location>
</feature>
<keyword evidence="2" id="KW-1003">Cell membrane</keyword>
<reference evidence="8" key="1">
    <citation type="submission" date="2020-04" db="EMBL/GenBank/DDBJ databases">
        <title>Deep metagenomics examines the oral microbiome during advanced dental caries in children, revealing novel taxa and co-occurrences with host molecules.</title>
        <authorList>
            <person name="Baker J.L."/>
            <person name="Morton J.T."/>
            <person name="Dinis M."/>
            <person name="Alvarez R."/>
            <person name="Tran N.C."/>
            <person name="Knight R."/>
            <person name="Edlund A."/>
        </authorList>
    </citation>
    <scope>NUCLEOTIDE SEQUENCE</scope>
    <source>
        <strain evidence="8">JCVI_25_bin.9</strain>
    </source>
</reference>
<feature type="domain" description="ABC-2 type transporter transmembrane" evidence="7">
    <location>
        <begin position="40"/>
        <end position="386"/>
    </location>
</feature>
<feature type="transmembrane region" description="Helical" evidence="6">
    <location>
        <begin position="248"/>
        <end position="273"/>
    </location>
</feature>
<dbReference type="GO" id="GO:0005886">
    <property type="term" value="C:plasma membrane"/>
    <property type="evidence" value="ECO:0007669"/>
    <property type="project" value="UniProtKB-SubCell"/>
</dbReference>
<evidence type="ECO:0000256" key="6">
    <source>
        <dbReference type="SAM" id="Phobius"/>
    </source>
</evidence>
<evidence type="ECO:0000256" key="3">
    <source>
        <dbReference type="ARBA" id="ARBA00022692"/>
    </source>
</evidence>
<feature type="transmembrane region" description="Helical" evidence="6">
    <location>
        <begin position="285"/>
        <end position="307"/>
    </location>
</feature>
<feature type="transmembrane region" description="Helical" evidence="6">
    <location>
        <begin position="373"/>
        <end position="391"/>
    </location>
</feature>
<comment type="caution">
    <text evidence="8">The sequence shown here is derived from an EMBL/GenBank/DDBJ whole genome shotgun (WGS) entry which is preliminary data.</text>
</comment>
<evidence type="ECO:0000256" key="5">
    <source>
        <dbReference type="ARBA" id="ARBA00023136"/>
    </source>
</evidence>
<evidence type="ECO:0000259" key="7">
    <source>
        <dbReference type="Pfam" id="PF12698"/>
    </source>
</evidence>
<keyword evidence="3 6" id="KW-0812">Transmembrane</keyword>
<dbReference type="Gene3D" id="3.40.1710.10">
    <property type="entry name" value="abc type-2 transporter like domain"/>
    <property type="match status" value="1"/>
</dbReference>
<dbReference type="Proteomes" id="UP000757461">
    <property type="component" value="Unassembled WGS sequence"/>
</dbReference>
<evidence type="ECO:0000256" key="2">
    <source>
        <dbReference type="ARBA" id="ARBA00022475"/>
    </source>
</evidence>
<feature type="transmembrane region" description="Helical" evidence="6">
    <location>
        <begin position="319"/>
        <end position="339"/>
    </location>
</feature>
<feature type="transmembrane region" description="Helical" evidence="6">
    <location>
        <begin position="204"/>
        <end position="227"/>
    </location>
</feature>
<dbReference type="Pfam" id="PF12698">
    <property type="entry name" value="ABC2_membrane_3"/>
    <property type="match status" value="1"/>
</dbReference>
<evidence type="ECO:0000256" key="4">
    <source>
        <dbReference type="ARBA" id="ARBA00022989"/>
    </source>
</evidence>
<name>A0A930N717_9BACT</name>
<dbReference type="GO" id="GO:0140359">
    <property type="term" value="F:ABC-type transporter activity"/>
    <property type="evidence" value="ECO:0007669"/>
    <property type="project" value="InterPro"/>
</dbReference>
<dbReference type="PANTHER" id="PTHR30294:SF47">
    <property type="entry name" value="INNER MEMBRANE TRANSPORT PERMEASE YHHJ"/>
    <property type="match status" value="1"/>
</dbReference>
<gene>
    <name evidence="8" type="ORF">HXN33_06290</name>
</gene>
<dbReference type="PANTHER" id="PTHR30294">
    <property type="entry name" value="MEMBRANE COMPONENT OF ABC TRANSPORTER YHHJ-RELATED"/>
    <property type="match status" value="1"/>
</dbReference>
<dbReference type="InterPro" id="IPR051449">
    <property type="entry name" value="ABC-2_transporter_component"/>
</dbReference>
<comment type="subcellular location">
    <subcellularLocation>
        <location evidence="1">Cell membrane</location>
        <topology evidence="1">Multi-pass membrane protein</topology>
    </subcellularLocation>
</comment>
<accession>A0A930N717</accession>